<dbReference type="Gene3D" id="1.10.10.10">
    <property type="entry name" value="Winged helix-like DNA-binding domain superfamily/Winged helix DNA-binding domain"/>
    <property type="match status" value="1"/>
</dbReference>
<evidence type="ECO:0000313" key="3">
    <source>
        <dbReference type="Proteomes" id="UP001199642"/>
    </source>
</evidence>
<evidence type="ECO:0000313" key="2">
    <source>
        <dbReference type="EMBL" id="UGS28551.1"/>
    </source>
</evidence>
<dbReference type="SUPFAM" id="SSF46785">
    <property type="entry name" value="Winged helix' DNA-binding domain"/>
    <property type="match status" value="1"/>
</dbReference>
<dbReference type="PANTHER" id="PTHR43252">
    <property type="entry name" value="TRANSCRIPTIONAL REGULATOR YQJI"/>
    <property type="match status" value="1"/>
</dbReference>
<dbReference type="PANTHER" id="PTHR43252:SF2">
    <property type="entry name" value="TRANSCRIPTION REGULATOR, PADR-LIKE FAMILY"/>
    <property type="match status" value="1"/>
</dbReference>
<reference evidence="2 3" key="1">
    <citation type="submission" date="2023-01" db="EMBL/GenBank/DDBJ databases">
        <title>Characterization of estradiol degrading bacteria Microbacterium sp. MZT7 and reveal degrading genes through genome analysis.</title>
        <authorList>
            <person name="Hao P."/>
            <person name="Gao Y."/>
        </authorList>
    </citation>
    <scope>NUCLEOTIDE SEQUENCE [LARGE SCALE GENOMIC DNA]</scope>
    <source>
        <strain evidence="2 3">MZT7</strain>
    </source>
</reference>
<dbReference type="InterPro" id="IPR036388">
    <property type="entry name" value="WH-like_DNA-bd_sf"/>
</dbReference>
<dbReference type="InterPro" id="IPR036390">
    <property type="entry name" value="WH_DNA-bd_sf"/>
</dbReference>
<dbReference type="Proteomes" id="UP001199642">
    <property type="component" value="Chromosome"/>
</dbReference>
<gene>
    <name evidence="2" type="ORF">K8F61_11740</name>
</gene>
<dbReference type="InterPro" id="IPR005149">
    <property type="entry name" value="Tscrpt_reg_PadR_N"/>
</dbReference>
<proteinExistence type="predicted"/>
<organism evidence="2 3">
    <name type="scientific">Microbacterium resistens</name>
    <dbReference type="NCBI Taxonomy" id="156977"/>
    <lineage>
        <taxon>Bacteria</taxon>
        <taxon>Bacillati</taxon>
        <taxon>Actinomycetota</taxon>
        <taxon>Actinomycetes</taxon>
        <taxon>Micrococcales</taxon>
        <taxon>Microbacteriaceae</taxon>
        <taxon>Microbacterium</taxon>
    </lineage>
</organism>
<name>A0ABY3RXE7_9MICO</name>
<accession>A0ABY3RXE7</accession>
<dbReference type="EMBL" id="CP082781">
    <property type="protein sequence ID" value="UGS28551.1"/>
    <property type="molecule type" value="Genomic_DNA"/>
</dbReference>
<feature type="domain" description="Transcription regulator PadR N-terminal" evidence="1">
    <location>
        <begin position="2"/>
        <end position="75"/>
    </location>
</feature>
<keyword evidence="3" id="KW-1185">Reference proteome</keyword>
<dbReference type="Pfam" id="PF03551">
    <property type="entry name" value="PadR"/>
    <property type="match status" value="1"/>
</dbReference>
<sequence>MVLALLRERDMHTYEMARLLRQRRDDRLISITNGTLYHTVSRLNEQGLLAEVGTDREGNRPERTTYTLTSAGADAVGDWVRRELGRLDHPARFRVAVAEAHNLDRAEVIALLEQRRALVQEDLAHHEEGIASAAERRIPEQYILEITRQRMLLQADLDWLDQLLPRLGDPAFAWGADPDHCLAERKAHE</sequence>
<protein>
    <submittedName>
        <fullName evidence="2">PadR family transcriptional regulator</fullName>
    </submittedName>
</protein>
<evidence type="ECO:0000259" key="1">
    <source>
        <dbReference type="Pfam" id="PF03551"/>
    </source>
</evidence>